<dbReference type="EMBL" id="JXLU01000115">
    <property type="protein sequence ID" value="KIO71844.1"/>
    <property type="molecule type" value="Genomic_DNA"/>
</dbReference>
<keyword evidence="3" id="KW-0378">Hydrolase</keyword>
<keyword evidence="3" id="KW-0326">Glycosidase</keyword>
<dbReference type="Gene3D" id="2.60.40.2320">
    <property type="match status" value="1"/>
</dbReference>
<proteinExistence type="inferred from homology"/>
<accession>A0ABD4A5E3</accession>
<dbReference type="CDD" id="cd02860">
    <property type="entry name" value="E_set_Pullulanase"/>
    <property type="match status" value="1"/>
</dbReference>
<organism evidence="3 4">
    <name type="scientific">Caldibacillus thermoamylovorans</name>
    <dbReference type="NCBI Taxonomy" id="35841"/>
    <lineage>
        <taxon>Bacteria</taxon>
        <taxon>Bacillati</taxon>
        <taxon>Bacillota</taxon>
        <taxon>Bacilli</taxon>
        <taxon>Bacillales</taxon>
        <taxon>Bacillaceae</taxon>
        <taxon>Caldibacillus</taxon>
    </lineage>
</organism>
<dbReference type="AlphaFoldDB" id="A0ABD4A5E3"/>
<gene>
    <name evidence="3" type="ORF">B4167_3313</name>
</gene>
<dbReference type="Proteomes" id="UP000032076">
    <property type="component" value="Unassembled WGS sequence"/>
</dbReference>
<dbReference type="InterPro" id="IPR014756">
    <property type="entry name" value="Ig_E-set"/>
</dbReference>
<comment type="caution">
    <text evidence="3">The sequence shown here is derived from an EMBL/GenBank/DDBJ whole genome shotgun (WGS) entry which is preliminary data.</text>
</comment>
<protein>
    <submittedName>
        <fullName evidence="3">Pullulanase</fullName>
        <ecNumber evidence="3">3.2.1.41</ecNumber>
    </submittedName>
</protein>
<dbReference type="SUPFAM" id="SSF51445">
    <property type="entry name" value="(Trans)glycosidases"/>
    <property type="match status" value="1"/>
</dbReference>
<dbReference type="RefSeq" id="WP_052480397.1">
    <property type="nucleotide sequence ID" value="NZ_JXLT01000124.1"/>
</dbReference>
<dbReference type="SMART" id="SM00642">
    <property type="entry name" value="Aamy"/>
    <property type="match status" value="1"/>
</dbReference>
<reference evidence="3 4" key="1">
    <citation type="submission" date="2015-01" db="EMBL/GenBank/DDBJ databases">
        <title>Draft Genome Sequences of Four Bacillus thermoamylovorans Strains, Isolated From Food Products.</title>
        <authorList>
            <person name="Krawcyk A.O."/>
            <person name="Berendsen E.M."/>
            <person name="Eijlander R.T."/>
            <person name="de Jong A."/>
            <person name="Wells-Bennik M."/>
            <person name="Kuipers O.P."/>
        </authorList>
    </citation>
    <scope>NUCLEOTIDE SEQUENCE [LARGE SCALE GENOMIC DNA]</scope>
    <source>
        <strain evidence="3 4">B4167</strain>
    </source>
</reference>
<evidence type="ECO:0000313" key="3">
    <source>
        <dbReference type="EMBL" id="KIO71844.1"/>
    </source>
</evidence>
<evidence type="ECO:0000313" key="4">
    <source>
        <dbReference type="Proteomes" id="UP000032076"/>
    </source>
</evidence>
<dbReference type="EC" id="3.2.1.41" evidence="3"/>
<evidence type="ECO:0000259" key="2">
    <source>
        <dbReference type="SMART" id="SM00642"/>
    </source>
</evidence>
<dbReference type="Pfam" id="PF00128">
    <property type="entry name" value="Alpha-amylase"/>
    <property type="match status" value="1"/>
</dbReference>
<feature type="domain" description="Glycosyl hydrolase family 13 catalytic" evidence="2">
    <location>
        <begin position="210"/>
        <end position="607"/>
    </location>
</feature>
<dbReference type="NCBIfam" id="TIGR02104">
    <property type="entry name" value="pulA_typeI"/>
    <property type="match status" value="1"/>
</dbReference>
<sequence>MVKPVAWMDDIKLVTVYINSFIPKLDKSFPLIFQKKNKIPFQITQMTNLNEHVYQIYLSEALPIGEEVVLQWVDTEIPIYPGKIVRTDWFDQQFSVNNIQFGAICSEDETIFRLWAPTATSVILRLNDQLYEMIRVEKGVWTKNIAGDWHGAIYEYIVTVNGNTHVVIDPYAKGSLANTSKGVVINFSRTMKLNANRPKIASLQDAVIYEIHVRDATKDPESGVINRGKFLGLQEIGTKTKKGFSTGLDYIKELGVTHVELLPINDFARIDELKPDTQYNWGYDPLLYQVPEGSYSTNPNDPLSRINECKKMIEAFHRENIGVVLDVVFNHAFIEENIEETNFEKIVPGYYFRYDEQENLANGTGCGNEFATERKMVRNFFVDTIDFWLKEYQVDGFRFDLMGLMDLETMKQIYKRCQLEEIPIMLLGEGWNLPSSLPESEKAIVANASCLEGIRFFNDQFRDVLKGNLFSLEDRGFVNGQGRFFEKLPDIVSGSCLEKYSSPFVPDVTQTINYVECHDNHTLWDRLSITNSDEPESVRKKMHQLATGITLVSQGVPFIHAGQEWFRTKKGVENSYSSSDEINQLDWKKREQEFDTIEFVKKLIHLRNNYDVFRMRSKKEIEKRLHILKTNRPIFGFTLLGDKEEFAIYINPTKACGKIWLPSSGQWKMMVTNDFVNRVTERLIIGEYTNINPLEFLVFMKS</sequence>
<dbReference type="InterPro" id="IPR013783">
    <property type="entry name" value="Ig-like_fold"/>
</dbReference>
<dbReference type="GO" id="GO:0051060">
    <property type="term" value="F:pullulanase activity"/>
    <property type="evidence" value="ECO:0007669"/>
    <property type="project" value="UniProtKB-EC"/>
</dbReference>
<comment type="similarity">
    <text evidence="1">Belongs to the glycosyl hydrolase 13 family.</text>
</comment>
<evidence type="ECO:0000256" key="1">
    <source>
        <dbReference type="ARBA" id="ARBA00008061"/>
    </source>
</evidence>
<dbReference type="InterPro" id="IPR004193">
    <property type="entry name" value="Glyco_hydro_13_N"/>
</dbReference>
<dbReference type="PANTHER" id="PTHR43002">
    <property type="entry name" value="GLYCOGEN DEBRANCHING ENZYME"/>
    <property type="match status" value="1"/>
</dbReference>
<dbReference type="InterPro" id="IPR011840">
    <property type="entry name" value="PulA_typeI"/>
</dbReference>
<dbReference type="InterPro" id="IPR017853">
    <property type="entry name" value="GH"/>
</dbReference>
<dbReference type="InterPro" id="IPR006047">
    <property type="entry name" value="GH13_cat_dom"/>
</dbReference>
<dbReference type="SUPFAM" id="SSF81296">
    <property type="entry name" value="E set domains"/>
    <property type="match status" value="1"/>
</dbReference>
<dbReference type="Gene3D" id="2.60.40.10">
    <property type="entry name" value="Immunoglobulins"/>
    <property type="match status" value="1"/>
</dbReference>
<name>A0ABD4A5E3_9BACI</name>
<dbReference type="Pfam" id="PF02922">
    <property type="entry name" value="CBM_48"/>
    <property type="match status" value="1"/>
</dbReference>
<dbReference type="Gene3D" id="3.20.20.80">
    <property type="entry name" value="Glycosidases"/>
    <property type="match status" value="1"/>
</dbReference>
<dbReference type="CDD" id="cd11341">
    <property type="entry name" value="AmyAc_Pullulanase_LD-like"/>
    <property type="match status" value="1"/>
</dbReference>